<name>A0A8K1GV95_9PASS</name>
<organism evidence="1 2">
    <name type="scientific">Zosterops borbonicus</name>
    <dbReference type="NCBI Taxonomy" id="364589"/>
    <lineage>
        <taxon>Eukaryota</taxon>
        <taxon>Metazoa</taxon>
        <taxon>Chordata</taxon>
        <taxon>Craniata</taxon>
        <taxon>Vertebrata</taxon>
        <taxon>Euteleostomi</taxon>
        <taxon>Archelosauria</taxon>
        <taxon>Archosauria</taxon>
        <taxon>Dinosauria</taxon>
        <taxon>Saurischia</taxon>
        <taxon>Theropoda</taxon>
        <taxon>Coelurosauria</taxon>
        <taxon>Aves</taxon>
        <taxon>Neognathae</taxon>
        <taxon>Neoaves</taxon>
        <taxon>Telluraves</taxon>
        <taxon>Australaves</taxon>
        <taxon>Passeriformes</taxon>
        <taxon>Sylvioidea</taxon>
        <taxon>Zosteropidae</taxon>
        <taxon>Zosterops</taxon>
    </lineage>
</organism>
<keyword evidence="2" id="KW-1185">Reference proteome</keyword>
<accession>A0A8K1GV95</accession>
<evidence type="ECO:0000313" key="2">
    <source>
        <dbReference type="Proteomes" id="UP000796761"/>
    </source>
</evidence>
<proteinExistence type="predicted"/>
<comment type="caution">
    <text evidence="1">The sequence shown here is derived from an EMBL/GenBank/DDBJ whole genome shotgun (WGS) entry which is preliminary data.</text>
</comment>
<evidence type="ECO:0000313" key="1">
    <source>
        <dbReference type="EMBL" id="TRZ23995.1"/>
    </source>
</evidence>
<dbReference type="EMBL" id="SWJQ01000056">
    <property type="protein sequence ID" value="TRZ23995.1"/>
    <property type="molecule type" value="Genomic_DNA"/>
</dbReference>
<reference evidence="1" key="1">
    <citation type="submission" date="2019-04" db="EMBL/GenBank/DDBJ databases">
        <title>Genome assembly of Zosterops borbonicus 15179.</title>
        <authorList>
            <person name="Leroy T."/>
            <person name="Anselmetti Y."/>
            <person name="Tilak M.-K."/>
            <person name="Nabholz B."/>
        </authorList>
    </citation>
    <scope>NUCLEOTIDE SEQUENCE</scope>
    <source>
        <strain evidence="1">HGM_15179</strain>
        <tissue evidence="1">Muscle</tissue>
    </source>
</reference>
<protein>
    <submittedName>
        <fullName evidence="1">Uncharacterized protein</fullName>
    </submittedName>
</protein>
<dbReference type="AlphaFoldDB" id="A0A8K1GV95"/>
<gene>
    <name evidence="1" type="ORF">HGM15179_003167</name>
</gene>
<dbReference type="Proteomes" id="UP000796761">
    <property type="component" value="Unassembled WGS sequence"/>
</dbReference>
<sequence length="157" mass="17800">MRNNGLGQQWIPAYLKEQMVFLLGLESSPILRGERNQFRAPLPSYETECLGRTYEGIGGDTQDEAEHIAVGTAQAETLTMNVKTEEVHIQLPRGRRSKCQNPPELRCVQLIVTGEARDFRQLKLSEDVARKNNLSKSLLLQGYQLATSESYKIYLVF</sequence>